<accession>I1CY98</accession>
<dbReference type="RefSeq" id="WP_005461773.1">
    <property type="nucleotide sequence ID" value="NZ_CM001484.1"/>
</dbReference>
<dbReference type="STRING" id="928724.SacglDRAFT_00726"/>
<organism evidence="1 2">
    <name type="scientific">Saccharomonospora glauca K62</name>
    <dbReference type="NCBI Taxonomy" id="928724"/>
    <lineage>
        <taxon>Bacteria</taxon>
        <taxon>Bacillati</taxon>
        <taxon>Actinomycetota</taxon>
        <taxon>Actinomycetes</taxon>
        <taxon>Pseudonocardiales</taxon>
        <taxon>Pseudonocardiaceae</taxon>
        <taxon>Saccharomonospora</taxon>
    </lineage>
</organism>
<dbReference type="Proteomes" id="UP000005087">
    <property type="component" value="Chromosome"/>
</dbReference>
<sequence length="370" mass="40216">MASSLDTVRERLRRFAEYEAAETSPLYSHLAGKAATDDDVAALLTVASGNDAHPTLLFAAAHRLLQAEPIHPLTRYYPSLGGLSGPDEGTWGLFREFVLERAAAMRELVATRFTQTNEVRRAAVLYPAVASLAKQLRGAVGLLEVGCSAGLLLGMDTFSYRYLCDGGEQITAGPAKAAVGLHCALSVRGEAVFPALPRKVTVKARVGLDRAPVDVSDEEELAWLEACVWADQPDRIRLLRTAALAQRRVRPELVAGDAVDDLAAAAERVPEELPLVVFTSYALPYLPAARRDDFVSALRELAVRRPLWWVAMEDYAAGLRHVLPGHDDLSYAETGQVVLGVVSFDGTRVNVELKARAVPHGQRMTWLAGR</sequence>
<dbReference type="Pfam" id="PF10094">
    <property type="entry name" value="DUF2332"/>
    <property type="match status" value="1"/>
</dbReference>
<dbReference type="AlphaFoldDB" id="I1CY98"/>
<gene>
    <name evidence="1" type="ORF">SacglDRAFT_00726</name>
</gene>
<dbReference type="HOGENOM" id="CLU_065141_0_0_11"/>
<reference evidence="2" key="2">
    <citation type="submission" date="2012-01" db="EMBL/GenBank/DDBJ databases">
        <title>Noncontiguous Finished sequence of chromosome of Saccharomonospora glauca K62.</title>
        <authorList>
            <consortium name="US DOE Joint Genome Institute"/>
            <person name="Lucas S."/>
            <person name="Han J."/>
            <person name="Lapidus A."/>
            <person name="Cheng J.-F."/>
            <person name="Goodwin L."/>
            <person name="Pitluck S."/>
            <person name="Peters L."/>
            <person name="Mikhailova N."/>
            <person name="Held B."/>
            <person name="Detter J.C."/>
            <person name="Han C."/>
            <person name="Tapia R."/>
            <person name="Land M."/>
            <person name="Hauser L."/>
            <person name="Kyrpides N."/>
            <person name="Ivanova N."/>
            <person name="Pagani I."/>
            <person name="Brambilla E.-M."/>
            <person name="Klenk H.-P."/>
            <person name="Woyke T."/>
        </authorList>
    </citation>
    <scope>NUCLEOTIDE SEQUENCE [LARGE SCALE GENOMIC DNA]</scope>
    <source>
        <strain evidence="2">K62</strain>
    </source>
</reference>
<name>I1CY98_9PSEU</name>
<keyword evidence="2" id="KW-1185">Reference proteome</keyword>
<evidence type="ECO:0000313" key="2">
    <source>
        <dbReference type="Proteomes" id="UP000005087"/>
    </source>
</evidence>
<evidence type="ECO:0008006" key="3">
    <source>
        <dbReference type="Google" id="ProtNLM"/>
    </source>
</evidence>
<dbReference type="InterPro" id="IPR011200">
    <property type="entry name" value="UCP012608"/>
</dbReference>
<dbReference type="EMBL" id="CM001484">
    <property type="protein sequence ID" value="EIE97672.1"/>
    <property type="molecule type" value="Genomic_DNA"/>
</dbReference>
<protein>
    <recommendedName>
        <fullName evidence="3">DUF2332 domain-containing protein</fullName>
    </recommendedName>
</protein>
<dbReference type="OrthoDB" id="8899077at2"/>
<dbReference type="eggNOG" id="COG4427">
    <property type="taxonomic scope" value="Bacteria"/>
</dbReference>
<evidence type="ECO:0000313" key="1">
    <source>
        <dbReference type="EMBL" id="EIE97672.1"/>
    </source>
</evidence>
<proteinExistence type="predicted"/>
<reference evidence="1 2" key="1">
    <citation type="submission" date="2011-09" db="EMBL/GenBank/DDBJ databases">
        <authorList>
            <consortium name="US DOE Joint Genome Institute (JGI-PGF)"/>
            <person name="Lucas S."/>
            <person name="Han J."/>
            <person name="Lapidus A."/>
            <person name="Cheng J.-F."/>
            <person name="Goodwin L."/>
            <person name="Pitluck S."/>
            <person name="Peters L."/>
            <person name="Land M.L."/>
            <person name="Hauser L."/>
            <person name="Brambilla E."/>
            <person name="Klenk H.-P."/>
            <person name="Woyke T.J."/>
        </authorList>
    </citation>
    <scope>NUCLEOTIDE SEQUENCE [LARGE SCALE GENOMIC DNA]</scope>
    <source>
        <strain evidence="1 2">K62</strain>
    </source>
</reference>